<reference evidence="3" key="2">
    <citation type="submission" date="2025-09" db="UniProtKB">
        <authorList>
            <consortium name="Ensembl"/>
        </authorList>
    </citation>
    <scope>IDENTIFICATION</scope>
</reference>
<evidence type="ECO:0000313" key="4">
    <source>
        <dbReference type="Proteomes" id="UP000265000"/>
    </source>
</evidence>
<proteinExistence type="predicted"/>
<dbReference type="Ensembl" id="ENSFHET00000010538.1">
    <property type="protein sequence ID" value="ENSFHEP00000003469.1"/>
    <property type="gene ID" value="ENSFHEG00000004313.1"/>
</dbReference>
<feature type="signal peptide" evidence="2">
    <location>
        <begin position="1"/>
        <end position="24"/>
    </location>
</feature>
<dbReference type="Proteomes" id="UP000265000">
    <property type="component" value="Unplaced"/>
</dbReference>
<dbReference type="AlphaFoldDB" id="A0A3Q2NVP3"/>
<reference evidence="3" key="1">
    <citation type="submission" date="2025-08" db="UniProtKB">
        <authorList>
            <consortium name="Ensembl"/>
        </authorList>
    </citation>
    <scope>IDENTIFICATION</scope>
</reference>
<name>A0A3Q2NVP3_FUNHE</name>
<dbReference type="GeneID" id="105927152"/>
<accession>A0A3Q2NVP3</accession>
<organism evidence="3 4">
    <name type="scientific">Fundulus heteroclitus</name>
    <name type="common">Killifish</name>
    <name type="synonym">Mummichog</name>
    <dbReference type="NCBI Taxonomy" id="8078"/>
    <lineage>
        <taxon>Eukaryota</taxon>
        <taxon>Metazoa</taxon>
        <taxon>Chordata</taxon>
        <taxon>Craniata</taxon>
        <taxon>Vertebrata</taxon>
        <taxon>Euteleostomi</taxon>
        <taxon>Actinopterygii</taxon>
        <taxon>Neopterygii</taxon>
        <taxon>Teleostei</taxon>
        <taxon>Neoteleostei</taxon>
        <taxon>Acanthomorphata</taxon>
        <taxon>Ovalentaria</taxon>
        <taxon>Atherinomorphae</taxon>
        <taxon>Cyprinodontiformes</taxon>
        <taxon>Fundulidae</taxon>
        <taxon>Fundulus</taxon>
    </lineage>
</organism>
<keyword evidence="2" id="KW-0732">Signal</keyword>
<feature type="region of interest" description="Disordered" evidence="1">
    <location>
        <begin position="345"/>
        <end position="368"/>
    </location>
</feature>
<evidence type="ECO:0000256" key="2">
    <source>
        <dbReference type="SAM" id="SignalP"/>
    </source>
</evidence>
<sequence length="558" mass="61676">MPLRSILSCVALTVILRSSILCDGRSDEANKAAVERAAVQGSVHLSRVGSGLKRESAASTRPGSLSFTDDPKGDFNSTKALHSAKLKLLAPSVLCGRDQMTLSVKRRGTHFLIDSGEGPLTPLSQMPSTCGFFVTRSRRDVQYAASYKACHVNKEEDEYSLPLRLWGTPMTMSCPEMLPMPTIFCFPNKMVVKIHGVAPQELDIKAFGTWQPLSSACSGCELSVNESSTELTLTAPYNKDLCVEIKDEEYLLSLRWGDFELLASCPPVPSTDPTGTAAPDEAPRFQYPQLPIFSQFLEPQSTQSPGLVAPLPFSFVAADFSENQKTPGNLSPALLPRFFLFPRTESPAHPSGDDDAHANRHKLSQPPLSPRYQIPFFQELPVMPGSFLPTTTLPLPATTTETLVTTPIPPGTEKPQLPLQPEFSAMLQNPFQSFPKYPPSLQDPTVHDAESKPQYLPPHAFQFPMLHPAFNHLSQLQNAPVATTEVHPPEQPFYQPHPYIPVYFFPKPAHTPVFLHPPSMIPSNPVPSDHYERQPFYFAIQPFYPFLLDQSQATLTNT</sequence>
<keyword evidence="4" id="KW-1185">Reference proteome</keyword>
<protein>
    <submittedName>
        <fullName evidence="3">Uncharacterized LOC105927152</fullName>
    </submittedName>
</protein>
<dbReference type="OrthoDB" id="8446208at2759"/>
<evidence type="ECO:0000313" key="3">
    <source>
        <dbReference type="Ensembl" id="ENSFHEP00000003469.1"/>
    </source>
</evidence>
<dbReference type="GeneTree" id="ENSGT00970000193507"/>
<feature type="chain" id="PRO_5018562184" evidence="2">
    <location>
        <begin position="25"/>
        <end position="558"/>
    </location>
</feature>
<evidence type="ECO:0000256" key="1">
    <source>
        <dbReference type="SAM" id="MobiDB-lite"/>
    </source>
</evidence>